<feature type="compositionally biased region" description="Acidic residues" evidence="1">
    <location>
        <begin position="259"/>
        <end position="270"/>
    </location>
</feature>
<organism evidence="2 3">
    <name type="scientific">Zancudomyces culisetae</name>
    <name type="common">Gut fungus</name>
    <name type="synonym">Smittium culisetae</name>
    <dbReference type="NCBI Taxonomy" id="1213189"/>
    <lineage>
        <taxon>Eukaryota</taxon>
        <taxon>Fungi</taxon>
        <taxon>Fungi incertae sedis</taxon>
        <taxon>Zoopagomycota</taxon>
        <taxon>Kickxellomycotina</taxon>
        <taxon>Harpellomycetes</taxon>
        <taxon>Harpellales</taxon>
        <taxon>Legeriomycetaceae</taxon>
        <taxon>Zancudomyces</taxon>
    </lineage>
</organism>
<comment type="caution">
    <text evidence="2">The sequence shown here is derived from an EMBL/GenBank/DDBJ whole genome shotgun (WGS) entry which is preliminary data.</text>
</comment>
<dbReference type="EMBL" id="LSSK01001391">
    <property type="protein sequence ID" value="OMH79844.1"/>
    <property type="molecule type" value="Genomic_DNA"/>
</dbReference>
<proteinExistence type="predicted"/>
<feature type="region of interest" description="Disordered" evidence="1">
    <location>
        <begin position="175"/>
        <end position="228"/>
    </location>
</feature>
<name>A0A1R1PFT8_ZANCU</name>
<feature type="region of interest" description="Disordered" evidence="1">
    <location>
        <begin position="259"/>
        <end position="283"/>
    </location>
</feature>
<sequence>MRRSVDLPPPPPYSEVIKRNSKGYARNTNFDKGDALTDKENLETIIRYLRGLEAEGVIDIQKDTHEESKEQERTEVKNRCEKHGKNENQHEKSILGKEKANENGEAQLDYVGEEGMKGKMTQIKQIVGRVRATVEHQNNSYEMVSQQIGKIYEWIEDIEQGIEVGTQNVKEVKPGESSQKVFEQEKIQKGDIDIPNINKEEPKAIDEQKMKSPETSMEDESHEEGADDGWYQRVGGMIESLIADAERAIKEQPENIVEISEENEASDNEQEVAKTEDKNTSNYTITEGYKSRTISQSLVRELDKFAYIDDECLEEAKEYSKSSEKSVLLRRRCSLSIDAARRSRENESMNRTRSRAL</sequence>
<dbReference type="AlphaFoldDB" id="A0A1R1PFT8"/>
<evidence type="ECO:0000313" key="2">
    <source>
        <dbReference type="EMBL" id="OMH79844.1"/>
    </source>
</evidence>
<feature type="non-terminal residue" evidence="2">
    <location>
        <position position="357"/>
    </location>
</feature>
<feature type="compositionally biased region" description="Basic and acidic residues" evidence="1">
    <location>
        <begin position="182"/>
        <end position="212"/>
    </location>
</feature>
<evidence type="ECO:0000256" key="1">
    <source>
        <dbReference type="SAM" id="MobiDB-lite"/>
    </source>
</evidence>
<reference evidence="3" key="1">
    <citation type="submission" date="2017-01" db="EMBL/GenBank/DDBJ databases">
        <authorList>
            <person name="Wang Y."/>
            <person name="White M."/>
            <person name="Kvist S."/>
            <person name="Moncalvo J.-M."/>
        </authorList>
    </citation>
    <scope>NUCLEOTIDE SEQUENCE [LARGE SCALE GENOMIC DNA]</scope>
    <source>
        <strain evidence="3">COL-18-3</strain>
    </source>
</reference>
<accession>A0A1R1PFT8</accession>
<protein>
    <submittedName>
        <fullName evidence="2">Uncharacterized protein</fullName>
    </submittedName>
</protein>
<feature type="region of interest" description="Disordered" evidence="1">
    <location>
        <begin position="61"/>
        <end position="101"/>
    </location>
</feature>
<keyword evidence="3" id="KW-1185">Reference proteome</keyword>
<gene>
    <name evidence="2" type="ORF">AX774_g6732</name>
</gene>
<dbReference type="Proteomes" id="UP000188320">
    <property type="component" value="Unassembled WGS sequence"/>
</dbReference>
<feature type="compositionally biased region" description="Acidic residues" evidence="1">
    <location>
        <begin position="216"/>
        <end position="227"/>
    </location>
</feature>
<evidence type="ECO:0000313" key="3">
    <source>
        <dbReference type="Proteomes" id="UP000188320"/>
    </source>
</evidence>
<feature type="region of interest" description="Disordered" evidence="1">
    <location>
        <begin position="1"/>
        <end position="34"/>
    </location>
</feature>